<gene>
    <name evidence="1" type="ORF">SAMN02982927_00665</name>
</gene>
<reference evidence="2" key="1">
    <citation type="submission" date="2016-10" db="EMBL/GenBank/DDBJ databases">
        <authorList>
            <person name="Varghese N."/>
            <person name="Submissions S."/>
        </authorList>
    </citation>
    <scope>NUCLEOTIDE SEQUENCE [LARGE SCALE GENOMIC DNA]</scope>
    <source>
        <strain evidence="2">ATCC 700379</strain>
    </source>
</reference>
<evidence type="ECO:0000313" key="2">
    <source>
        <dbReference type="Proteomes" id="UP000198752"/>
    </source>
</evidence>
<sequence>MADINLQTLAGGAVAERFNRELQQVLNNIADPNTDAKKKRKLTITVTFAPKEDRSLANISVLAKKGLVPAKEIETSFMLGQDQNGHVVAKELVSGIPGQTFIDQDGDIASDNGEKVVKFETSKSKTGSDSK</sequence>
<dbReference type="AlphaFoldDB" id="A0A1I2P154"/>
<accession>A0A1I2P154</accession>
<dbReference type="RefSeq" id="WP_093670051.1">
    <property type="nucleotide sequence ID" value="NZ_FOOY01000004.1"/>
</dbReference>
<evidence type="ECO:0008006" key="3">
    <source>
        <dbReference type="Google" id="ProtNLM"/>
    </source>
</evidence>
<dbReference type="STRING" id="269670.SAMN02982927_00665"/>
<keyword evidence="2" id="KW-1185">Reference proteome</keyword>
<name>A0A1I2P154_9BACL</name>
<evidence type="ECO:0000313" key="1">
    <source>
        <dbReference type="EMBL" id="SFG09882.1"/>
    </source>
</evidence>
<dbReference type="Proteomes" id="UP000198752">
    <property type="component" value="Unassembled WGS sequence"/>
</dbReference>
<dbReference type="OrthoDB" id="1956472at2"/>
<dbReference type="EMBL" id="FOOY01000004">
    <property type="protein sequence ID" value="SFG09882.1"/>
    <property type="molecule type" value="Genomic_DNA"/>
</dbReference>
<proteinExistence type="predicted"/>
<protein>
    <recommendedName>
        <fullName evidence="3">Replication terminator protein</fullName>
    </recommendedName>
</protein>
<organism evidence="1 2">
    <name type="scientific">Sporolactobacillus nakayamae</name>
    <dbReference type="NCBI Taxonomy" id="269670"/>
    <lineage>
        <taxon>Bacteria</taxon>
        <taxon>Bacillati</taxon>
        <taxon>Bacillota</taxon>
        <taxon>Bacilli</taxon>
        <taxon>Bacillales</taxon>
        <taxon>Sporolactobacillaceae</taxon>
        <taxon>Sporolactobacillus</taxon>
    </lineage>
</organism>